<keyword evidence="2" id="KW-1185">Reference proteome</keyword>
<protein>
    <recommendedName>
        <fullName evidence="3">GNAT family N-acetyltransferase</fullName>
    </recommendedName>
</protein>
<accession>A0A8J2VN55</accession>
<dbReference type="RefSeq" id="WP_229729182.1">
    <property type="nucleotide sequence ID" value="NZ_BMCP01000001.1"/>
</dbReference>
<sequence>MITADIIETRPGLRADATRIAQIYNEGIEDRIATYETRLRSVEDVEAWFDADYPLVVAERGGVIGAYALATPYRARPCYAGVREFSIYVAREMRGHG</sequence>
<dbReference type="Proteomes" id="UP000602745">
    <property type="component" value="Unassembled WGS sequence"/>
</dbReference>
<gene>
    <name evidence="1" type="ORF">GCM10007276_09230</name>
</gene>
<dbReference type="AlphaFoldDB" id="A0A8J2VN55"/>
<dbReference type="Gene3D" id="3.40.630.30">
    <property type="match status" value="1"/>
</dbReference>
<dbReference type="EMBL" id="BMCP01000001">
    <property type="protein sequence ID" value="GGE34027.1"/>
    <property type="molecule type" value="Genomic_DNA"/>
</dbReference>
<organism evidence="1 2">
    <name type="scientific">Agaricicola taiwanensis</name>
    <dbReference type="NCBI Taxonomy" id="591372"/>
    <lineage>
        <taxon>Bacteria</taxon>
        <taxon>Pseudomonadati</taxon>
        <taxon>Pseudomonadota</taxon>
        <taxon>Alphaproteobacteria</taxon>
        <taxon>Rhodobacterales</taxon>
        <taxon>Paracoccaceae</taxon>
        <taxon>Agaricicola</taxon>
    </lineage>
</organism>
<name>A0A8J2VN55_9RHOB</name>
<evidence type="ECO:0000313" key="1">
    <source>
        <dbReference type="EMBL" id="GGE34027.1"/>
    </source>
</evidence>
<evidence type="ECO:0008006" key="3">
    <source>
        <dbReference type="Google" id="ProtNLM"/>
    </source>
</evidence>
<proteinExistence type="predicted"/>
<reference evidence="1" key="1">
    <citation type="journal article" date="2014" name="Int. J. Syst. Evol. Microbiol.">
        <title>Complete genome sequence of Corynebacterium casei LMG S-19264T (=DSM 44701T), isolated from a smear-ripened cheese.</title>
        <authorList>
            <consortium name="US DOE Joint Genome Institute (JGI-PGF)"/>
            <person name="Walter F."/>
            <person name="Albersmeier A."/>
            <person name="Kalinowski J."/>
            <person name="Ruckert C."/>
        </authorList>
    </citation>
    <scope>NUCLEOTIDE SEQUENCE</scope>
    <source>
        <strain evidence="1">CCM 7684</strain>
    </source>
</reference>
<dbReference type="SUPFAM" id="SSF55729">
    <property type="entry name" value="Acyl-CoA N-acyltransferases (Nat)"/>
    <property type="match status" value="1"/>
</dbReference>
<dbReference type="InterPro" id="IPR016181">
    <property type="entry name" value="Acyl_CoA_acyltransferase"/>
</dbReference>
<reference evidence="1" key="2">
    <citation type="submission" date="2020-09" db="EMBL/GenBank/DDBJ databases">
        <authorList>
            <person name="Sun Q."/>
            <person name="Sedlacek I."/>
        </authorList>
    </citation>
    <scope>NUCLEOTIDE SEQUENCE</scope>
    <source>
        <strain evidence="1">CCM 7684</strain>
    </source>
</reference>
<evidence type="ECO:0000313" key="2">
    <source>
        <dbReference type="Proteomes" id="UP000602745"/>
    </source>
</evidence>
<comment type="caution">
    <text evidence="1">The sequence shown here is derived from an EMBL/GenBank/DDBJ whole genome shotgun (WGS) entry which is preliminary data.</text>
</comment>